<name>A0A5J5F7Q6_9PEZI</name>
<reference evidence="1 2" key="1">
    <citation type="submission" date="2019-09" db="EMBL/GenBank/DDBJ databases">
        <title>Draft genome of the ectomycorrhizal ascomycete Sphaerosporella brunnea.</title>
        <authorList>
            <consortium name="DOE Joint Genome Institute"/>
            <person name="Benucci G.M."/>
            <person name="Marozzi G."/>
            <person name="Antonielli L."/>
            <person name="Sanchez S."/>
            <person name="Marco P."/>
            <person name="Wang X."/>
            <person name="Falini L.B."/>
            <person name="Barry K."/>
            <person name="Haridas S."/>
            <person name="Lipzen A."/>
            <person name="Labutti K."/>
            <person name="Grigoriev I.V."/>
            <person name="Murat C."/>
            <person name="Martin F."/>
            <person name="Albertini E."/>
            <person name="Donnini D."/>
            <person name="Bonito G."/>
        </authorList>
    </citation>
    <scope>NUCLEOTIDE SEQUENCE [LARGE SCALE GENOMIC DNA]</scope>
    <source>
        <strain evidence="1 2">Sb_GMNB300</strain>
    </source>
</reference>
<accession>A0A5J5F7Q6</accession>
<dbReference type="Proteomes" id="UP000326924">
    <property type="component" value="Unassembled WGS sequence"/>
</dbReference>
<proteinExistence type="predicted"/>
<dbReference type="InParanoid" id="A0A5J5F7Q6"/>
<sequence>MNFRPQVLRNYLRAVQRFVKYLGLDWDESQSRVQIRWPGIYTVGDKNPPWYANCRWTVPEPHVDHTRIARALISLGELGQHHIAKELYDQVAMVWSQAPEGKGLQTYSEPLELWKKALESHIEPTPHQFTAAKRRKRQLPPILVGGNDMKKRKLMLMPSTTEYPVPSGEKMGAELRVFGAVSSNRKSIDIEVGTDSTVDQPHESNTEDTAYNPVSEKDKIGLESPNGPLKLRMADLPDGQSMLNDICLRDDRKSSPSPFHALEVSFSEYSIGVPPKGATEGAEAAKAKDTMGKAASSENVAEDAETENLASEYVGSEMNIGTIPLVADGAVKEEEAIVSKDTNGEESVLKDVEMSDQPARASADVDHPVSGVGNYVDGVVGNVKLTGM</sequence>
<evidence type="ECO:0000313" key="2">
    <source>
        <dbReference type="Proteomes" id="UP000326924"/>
    </source>
</evidence>
<protein>
    <submittedName>
        <fullName evidence="1">Uncharacterized protein</fullName>
    </submittedName>
</protein>
<gene>
    <name evidence="1" type="ORF">FN846DRAFT_931357</name>
</gene>
<organism evidence="1 2">
    <name type="scientific">Sphaerosporella brunnea</name>
    <dbReference type="NCBI Taxonomy" id="1250544"/>
    <lineage>
        <taxon>Eukaryota</taxon>
        <taxon>Fungi</taxon>
        <taxon>Dikarya</taxon>
        <taxon>Ascomycota</taxon>
        <taxon>Pezizomycotina</taxon>
        <taxon>Pezizomycetes</taxon>
        <taxon>Pezizales</taxon>
        <taxon>Pyronemataceae</taxon>
        <taxon>Sphaerosporella</taxon>
    </lineage>
</organism>
<comment type="caution">
    <text evidence="1">The sequence shown here is derived from an EMBL/GenBank/DDBJ whole genome shotgun (WGS) entry which is preliminary data.</text>
</comment>
<dbReference type="AlphaFoldDB" id="A0A5J5F7Q6"/>
<dbReference type="EMBL" id="VXIS01000018">
    <property type="protein sequence ID" value="KAA8912996.1"/>
    <property type="molecule type" value="Genomic_DNA"/>
</dbReference>
<keyword evidence="2" id="KW-1185">Reference proteome</keyword>
<evidence type="ECO:0000313" key="1">
    <source>
        <dbReference type="EMBL" id="KAA8912996.1"/>
    </source>
</evidence>